<accession>A0A914HRV1</accession>
<dbReference type="PANTHER" id="PTHR10666">
    <property type="entry name" value="UBIQUITIN"/>
    <property type="match status" value="1"/>
</dbReference>
<dbReference type="Gene3D" id="3.10.20.90">
    <property type="entry name" value="Phosphatidylinositol 3-kinase Catalytic Subunit, Chain A, domain 1"/>
    <property type="match status" value="1"/>
</dbReference>
<dbReference type="AlphaFoldDB" id="A0A914HRV1"/>
<sequence>MTKSSEWNVQIFVRSTRTSGLCVCLSDTFQKVKAKIHDKEGIPSDQQLLIFAGKQLEDGLALTDYNIQKESTLHLMSRLCEGHESPSVFVWQDGWVQERSRDTVCILPQQVLDAQSRNGKMFKRVYTGATHPIEKIVEGPVFLGEENEAAHEILDDSCQGVIHAVDSLLRTCLSGQSSAKPKQSTQPSIASGYFGAKARQFHKYVQRMEAHKKRKAQRLAPPPAASPSEEMDSAAVEVTEVQAAAGPSTEMDAGAMEAGEAEVLTIAEGAV</sequence>
<dbReference type="PROSITE" id="PS00299">
    <property type="entry name" value="UBIQUITIN_1"/>
    <property type="match status" value="1"/>
</dbReference>
<dbReference type="WBParaSite" id="Gr19_v10_g3151.t1">
    <property type="protein sequence ID" value="Gr19_v10_g3151.t1"/>
    <property type="gene ID" value="Gr19_v10_g3151"/>
</dbReference>
<dbReference type="InterPro" id="IPR050158">
    <property type="entry name" value="Ubiquitin_ubiquitin-like"/>
</dbReference>
<keyword evidence="3" id="KW-1185">Reference proteome</keyword>
<dbReference type="PROSITE" id="PS50053">
    <property type="entry name" value="UBIQUITIN_2"/>
    <property type="match status" value="1"/>
</dbReference>
<name>A0A914HRV1_GLORO</name>
<dbReference type="Pfam" id="PF00240">
    <property type="entry name" value="ubiquitin"/>
    <property type="match status" value="1"/>
</dbReference>
<dbReference type="SMART" id="SM00213">
    <property type="entry name" value="UBQ"/>
    <property type="match status" value="1"/>
</dbReference>
<protein>
    <submittedName>
        <fullName evidence="4">Ubiquitin-like domain-containing protein</fullName>
    </submittedName>
</protein>
<reference evidence="4" key="1">
    <citation type="submission" date="2022-11" db="UniProtKB">
        <authorList>
            <consortium name="WormBaseParasite"/>
        </authorList>
    </citation>
    <scope>IDENTIFICATION</scope>
</reference>
<evidence type="ECO:0000313" key="3">
    <source>
        <dbReference type="Proteomes" id="UP000887572"/>
    </source>
</evidence>
<evidence type="ECO:0000259" key="2">
    <source>
        <dbReference type="PROSITE" id="PS50053"/>
    </source>
</evidence>
<dbReference type="Proteomes" id="UP000887572">
    <property type="component" value="Unplaced"/>
</dbReference>
<dbReference type="InterPro" id="IPR019956">
    <property type="entry name" value="Ubiquitin_dom"/>
</dbReference>
<evidence type="ECO:0000256" key="1">
    <source>
        <dbReference type="SAM" id="MobiDB-lite"/>
    </source>
</evidence>
<dbReference type="InterPro" id="IPR029071">
    <property type="entry name" value="Ubiquitin-like_domsf"/>
</dbReference>
<feature type="domain" description="Ubiquitin-like" evidence="2">
    <location>
        <begin position="9"/>
        <end position="82"/>
    </location>
</feature>
<dbReference type="InterPro" id="IPR019954">
    <property type="entry name" value="Ubiquitin_CS"/>
</dbReference>
<dbReference type="InterPro" id="IPR000626">
    <property type="entry name" value="Ubiquitin-like_dom"/>
</dbReference>
<dbReference type="SUPFAM" id="SSF54236">
    <property type="entry name" value="Ubiquitin-like"/>
    <property type="match status" value="1"/>
</dbReference>
<dbReference type="PRINTS" id="PR00348">
    <property type="entry name" value="UBIQUITIN"/>
</dbReference>
<proteinExistence type="predicted"/>
<evidence type="ECO:0000313" key="4">
    <source>
        <dbReference type="WBParaSite" id="Gr19_v10_g3151.t1"/>
    </source>
</evidence>
<organism evidence="3 4">
    <name type="scientific">Globodera rostochiensis</name>
    <name type="common">Golden nematode worm</name>
    <name type="synonym">Heterodera rostochiensis</name>
    <dbReference type="NCBI Taxonomy" id="31243"/>
    <lineage>
        <taxon>Eukaryota</taxon>
        <taxon>Metazoa</taxon>
        <taxon>Ecdysozoa</taxon>
        <taxon>Nematoda</taxon>
        <taxon>Chromadorea</taxon>
        <taxon>Rhabditida</taxon>
        <taxon>Tylenchina</taxon>
        <taxon>Tylenchomorpha</taxon>
        <taxon>Tylenchoidea</taxon>
        <taxon>Heteroderidae</taxon>
        <taxon>Heteroderinae</taxon>
        <taxon>Globodera</taxon>
    </lineage>
</organism>
<feature type="region of interest" description="Disordered" evidence="1">
    <location>
        <begin position="211"/>
        <end position="234"/>
    </location>
</feature>